<gene>
    <name evidence="1" type="ORF">QR98_0013290</name>
</gene>
<protein>
    <submittedName>
        <fullName evidence="1">Uncharacterized protein</fullName>
    </submittedName>
</protein>
<dbReference type="OrthoDB" id="5914644at2759"/>
<dbReference type="Proteomes" id="UP000616769">
    <property type="component" value="Unassembled WGS sequence"/>
</dbReference>
<reference evidence="1 2" key="1">
    <citation type="journal article" date="2015" name="Parasit. Vectors">
        <title>Draft genome of the scabies mite.</title>
        <authorList>
            <person name="Rider S.D.Jr."/>
            <person name="Morgan M.S."/>
            <person name="Arlian L.G."/>
        </authorList>
    </citation>
    <scope>NUCLEOTIDE SEQUENCE [LARGE SCALE GENOMIC DNA]</scope>
    <source>
        <strain evidence="1">Arlian Lab</strain>
    </source>
</reference>
<organism evidence="1 2">
    <name type="scientific">Sarcoptes scabiei</name>
    <name type="common">Itch mite</name>
    <name type="synonym">Acarus scabiei</name>
    <dbReference type="NCBI Taxonomy" id="52283"/>
    <lineage>
        <taxon>Eukaryota</taxon>
        <taxon>Metazoa</taxon>
        <taxon>Ecdysozoa</taxon>
        <taxon>Arthropoda</taxon>
        <taxon>Chelicerata</taxon>
        <taxon>Arachnida</taxon>
        <taxon>Acari</taxon>
        <taxon>Acariformes</taxon>
        <taxon>Sarcoptiformes</taxon>
        <taxon>Astigmata</taxon>
        <taxon>Psoroptidia</taxon>
        <taxon>Sarcoptoidea</taxon>
        <taxon>Sarcoptidae</taxon>
        <taxon>Sarcoptinae</taxon>
        <taxon>Sarcoptes</taxon>
    </lineage>
</organism>
<name>A0A131ZW42_SARSC</name>
<dbReference type="AlphaFoldDB" id="A0A131ZW42"/>
<evidence type="ECO:0000313" key="2">
    <source>
        <dbReference type="Proteomes" id="UP000616769"/>
    </source>
</evidence>
<comment type="caution">
    <text evidence="1">The sequence shown here is derived from an EMBL/GenBank/DDBJ whole genome shotgun (WGS) entry which is preliminary data.</text>
</comment>
<dbReference type="VEuPathDB" id="VectorBase:SSCA006176"/>
<accession>A0A131ZW42</accession>
<sequence>MAKNSKKNEQHSTNETCHPLLLSVKVDLNGYQLDPSTKMKILDSDDSDSLFNMKMKRIDTVVNGGAENLPNIISVHNPSNSDNFTQAFLCDYNDLDHPNSMKKNDLLEATDTETTFGVAPGSISSSRTMMMEKRNSIYMSPPSMMINRSMIGNDENRKYSIASKSLDLIHNTDTFCIYKLYSL</sequence>
<evidence type="ECO:0000313" key="1">
    <source>
        <dbReference type="EMBL" id="KPM02903.1"/>
    </source>
</evidence>
<proteinExistence type="predicted"/>
<dbReference type="EMBL" id="JXLN01003300">
    <property type="protein sequence ID" value="KPM02903.1"/>
    <property type="molecule type" value="Genomic_DNA"/>
</dbReference>